<dbReference type="Gene3D" id="1.10.10.10">
    <property type="entry name" value="Winged helix-like DNA-binding domain superfamily/Winged helix DNA-binding domain"/>
    <property type="match status" value="1"/>
</dbReference>
<dbReference type="InterPro" id="IPR036388">
    <property type="entry name" value="WH-like_DNA-bd_sf"/>
</dbReference>
<dbReference type="InterPro" id="IPR051677">
    <property type="entry name" value="AfsR-DnrI-RedD_regulator"/>
</dbReference>
<dbReference type="Gene3D" id="1.25.40.10">
    <property type="entry name" value="Tetratricopeptide repeat domain"/>
    <property type="match status" value="1"/>
</dbReference>
<proteinExistence type="predicted"/>
<dbReference type="RefSeq" id="WP_378553625.1">
    <property type="nucleotide sequence ID" value="NZ_JBHSBA010000015.1"/>
</dbReference>
<dbReference type="SUPFAM" id="SSF46894">
    <property type="entry name" value="C-terminal effector domain of the bipartite response regulators"/>
    <property type="match status" value="1"/>
</dbReference>
<dbReference type="Proteomes" id="UP001595767">
    <property type="component" value="Unassembled WGS sequence"/>
</dbReference>
<accession>A0ABV8LAN0</accession>
<keyword evidence="2" id="KW-1185">Reference proteome</keyword>
<name>A0ABV8LAN0_9NOCA</name>
<dbReference type="InterPro" id="IPR011990">
    <property type="entry name" value="TPR-like_helical_dom_sf"/>
</dbReference>
<sequence>MTDYPLSASPGQYREEIFRAYLFGPFRVFRGDHPLGAATKRRTKSLQLLKIFLLSGGRPLAMDELIEHCFPDVHQDKAVSNFHVAMHSLRRMLEPDLSPRASSSFLHRSNATFYRLETNGTWWTDAGEVDRLFQLARLNDERENAGLATFYYSRVAAYCVRPFLEGDAPADWLDVDRRRYTAMNIEALTRLIELHISSNEPSEAYEYSHQLVRVDPRNAIARATLELERRTGAPDGRRVA</sequence>
<evidence type="ECO:0008006" key="3">
    <source>
        <dbReference type="Google" id="ProtNLM"/>
    </source>
</evidence>
<organism evidence="1 2">
    <name type="scientific">Nocardia rhizosphaerae</name>
    <dbReference type="NCBI Taxonomy" id="1691571"/>
    <lineage>
        <taxon>Bacteria</taxon>
        <taxon>Bacillati</taxon>
        <taxon>Actinomycetota</taxon>
        <taxon>Actinomycetes</taxon>
        <taxon>Mycobacteriales</taxon>
        <taxon>Nocardiaceae</taxon>
        <taxon>Nocardia</taxon>
    </lineage>
</organism>
<dbReference type="PANTHER" id="PTHR35807">
    <property type="entry name" value="TRANSCRIPTIONAL REGULATOR REDD-RELATED"/>
    <property type="match status" value="1"/>
</dbReference>
<protein>
    <recommendedName>
        <fullName evidence="3">Bacterial transcriptional activator domain-containing protein</fullName>
    </recommendedName>
</protein>
<comment type="caution">
    <text evidence="1">The sequence shown here is derived from an EMBL/GenBank/DDBJ whole genome shotgun (WGS) entry which is preliminary data.</text>
</comment>
<gene>
    <name evidence="1" type="ORF">ACFOW8_23550</name>
</gene>
<dbReference type="PANTHER" id="PTHR35807:SF2">
    <property type="entry name" value="TRANSCRIPTIONAL ACTIVATOR DOMAIN"/>
    <property type="match status" value="1"/>
</dbReference>
<evidence type="ECO:0000313" key="1">
    <source>
        <dbReference type="EMBL" id="MFC4127905.1"/>
    </source>
</evidence>
<dbReference type="InterPro" id="IPR016032">
    <property type="entry name" value="Sig_transdc_resp-reg_C-effctor"/>
</dbReference>
<reference evidence="2" key="1">
    <citation type="journal article" date="2019" name="Int. J. Syst. Evol. Microbiol.">
        <title>The Global Catalogue of Microorganisms (GCM) 10K type strain sequencing project: providing services to taxonomists for standard genome sequencing and annotation.</title>
        <authorList>
            <consortium name="The Broad Institute Genomics Platform"/>
            <consortium name="The Broad Institute Genome Sequencing Center for Infectious Disease"/>
            <person name="Wu L."/>
            <person name="Ma J."/>
        </authorList>
    </citation>
    <scope>NUCLEOTIDE SEQUENCE [LARGE SCALE GENOMIC DNA]</scope>
    <source>
        <strain evidence="2">CGMCC 4.7204</strain>
    </source>
</reference>
<dbReference type="SUPFAM" id="SSF48452">
    <property type="entry name" value="TPR-like"/>
    <property type="match status" value="1"/>
</dbReference>
<evidence type="ECO:0000313" key="2">
    <source>
        <dbReference type="Proteomes" id="UP001595767"/>
    </source>
</evidence>
<dbReference type="EMBL" id="JBHSBA010000015">
    <property type="protein sequence ID" value="MFC4127905.1"/>
    <property type="molecule type" value="Genomic_DNA"/>
</dbReference>